<gene>
    <name evidence="3" type="ORF">A1O9_04314</name>
</gene>
<dbReference type="AlphaFoldDB" id="A0A072PV79"/>
<feature type="domain" description="Tyrosinase copper-binding" evidence="2">
    <location>
        <begin position="77"/>
        <end position="219"/>
    </location>
</feature>
<evidence type="ECO:0000313" key="3">
    <source>
        <dbReference type="EMBL" id="KEF59470.1"/>
    </source>
</evidence>
<evidence type="ECO:0000256" key="1">
    <source>
        <dbReference type="SAM" id="SignalP"/>
    </source>
</evidence>
<dbReference type="Gene3D" id="1.10.1280.10">
    <property type="entry name" value="Di-copper center containing domain from catechol oxidase"/>
    <property type="match status" value="1"/>
</dbReference>
<name>A0A072PV79_9EURO</name>
<feature type="signal peptide" evidence="1">
    <location>
        <begin position="1"/>
        <end position="25"/>
    </location>
</feature>
<reference evidence="3 4" key="1">
    <citation type="submission" date="2013-03" db="EMBL/GenBank/DDBJ databases">
        <title>The Genome Sequence of Exophiala aquamarina CBS 119918.</title>
        <authorList>
            <consortium name="The Broad Institute Genomics Platform"/>
            <person name="Cuomo C."/>
            <person name="de Hoog S."/>
            <person name="Gorbushina A."/>
            <person name="Walker B."/>
            <person name="Young S.K."/>
            <person name="Zeng Q."/>
            <person name="Gargeya S."/>
            <person name="Fitzgerald M."/>
            <person name="Haas B."/>
            <person name="Abouelleil A."/>
            <person name="Allen A.W."/>
            <person name="Alvarado L."/>
            <person name="Arachchi H.M."/>
            <person name="Berlin A.M."/>
            <person name="Chapman S.B."/>
            <person name="Gainer-Dewar J."/>
            <person name="Goldberg J."/>
            <person name="Griggs A."/>
            <person name="Gujja S."/>
            <person name="Hansen M."/>
            <person name="Howarth C."/>
            <person name="Imamovic A."/>
            <person name="Ireland A."/>
            <person name="Larimer J."/>
            <person name="McCowan C."/>
            <person name="Murphy C."/>
            <person name="Pearson M."/>
            <person name="Poon T.W."/>
            <person name="Priest M."/>
            <person name="Roberts A."/>
            <person name="Saif S."/>
            <person name="Shea T."/>
            <person name="Sisk P."/>
            <person name="Sykes S."/>
            <person name="Wortman J."/>
            <person name="Nusbaum C."/>
            <person name="Birren B."/>
        </authorList>
    </citation>
    <scope>NUCLEOTIDE SEQUENCE [LARGE SCALE GENOMIC DNA]</scope>
    <source>
        <strain evidence="3 4">CBS 119918</strain>
    </source>
</reference>
<dbReference type="GO" id="GO:0016491">
    <property type="term" value="F:oxidoreductase activity"/>
    <property type="evidence" value="ECO:0007669"/>
    <property type="project" value="InterPro"/>
</dbReference>
<dbReference type="STRING" id="1182545.A0A072PV79"/>
<organism evidence="3 4">
    <name type="scientific">Exophiala aquamarina CBS 119918</name>
    <dbReference type="NCBI Taxonomy" id="1182545"/>
    <lineage>
        <taxon>Eukaryota</taxon>
        <taxon>Fungi</taxon>
        <taxon>Dikarya</taxon>
        <taxon>Ascomycota</taxon>
        <taxon>Pezizomycotina</taxon>
        <taxon>Eurotiomycetes</taxon>
        <taxon>Chaetothyriomycetidae</taxon>
        <taxon>Chaetothyriales</taxon>
        <taxon>Herpotrichiellaceae</taxon>
        <taxon>Exophiala</taxon>
    </lineage>
</organism>
<dbReference type="EMBL" id="AMGV01000003">
    <property type="protein sequence ID" value="KEF59470.1"/>
    <property type="molecule type" value="Genomic_DNA"/>
</dbReference>
<dbReference type="InterPro" id="IPR008922">
    <property type="entry name" value="Di-copper_centre_dom_sf"/>
</dbReference>
<protein>
    <recommendedName>
        <fullName evidence="2">Tyrosinase copper-binding domain-containing protein</fullName>
    </recommendedName>
</protein>
<keyword evidence="4" id="KW-1185">Reference proteome</keyword>
<evidence type="ECO:0000259" key="2">
    <source>
        <dbReference type="Pfam" id="PF00264"/>
    </source>
</evidence>
<dbReference type="Pfam" id="PF00264">
    <property type="entry name" value="Tyrosinase"/>
    <property type="match status" value="1"/>
</dbReference>
<dbReference type="GeneID" id="25279247"/>
<evidence type="ECO:0000313" key="4">
    <source>
        <dbReference type="Proteomes" id="UP000027920"/>
    </source>
</evidence>
<feature type="chain" id="PRO_5001681896" description="Tyrosinase copper-binding domain-containing protein" evidence="1">
    <location>
        <begin position="26"/>
        <end position="244"/>
    </location>
</feature>
<accession>A0A072PV79</accession>
<sequence length="244" mass="27075">MSALSQVWWVQYLLLFWLSLDVLLAIQVSGPPGGVDPKTGARPFRYEISDFQHSGAAFDLYILAMSDFQGVNQSDPLSYFQISGIHGFPQVAWDGVSGAGTYPGFCMHAATPFATWHRPYLALFEVALCSKPASRSWAPANSRQQVLWTHAQGIAEAYPDDQRPRYRAAALALRIPYWDWAIHPELPDVVTEPLVTVNTPVGTRTIENPLYQYVFQSDAAGNGFPSTDPVGLFSTSPRKRLNLL</sequence>
<dbReference type="HOGENOM" id="CLU_1138010_0_0_1"/>
<comment type="caution">
    <text evidence="3">The sequence shown here is derived from an EMBL/GenBank/DDBJ whole genome shotgun (WGS) entry which is preliminary data.</text>
</comment>
<dbReference type="VEuPathDB" id="FungiDB:A1O9_04314"/>
<dbReference type="InterPro" id="IPR002227">
    <property type="entry name" value="Tyrosinase_Cu-bd"/>
</dbReference>
<dbReference type="OrthoDB" id="1658288at2759"/>
<proteinExistence type="predicted"/>
<dbReference type="Proteomes" id="UP000027920">
    <property type="component" value="Unassembled WGS sequence"/>
</dbReference>
<keyword evidence="1" id="KW-0732">Signal</keyword>
<dbReference type="SUPFAM" id="SSF48056">
    <property type="entry name" value="Di-copper centre-containing domain"/>
    <property type="match status" value="1"/>
</dbReference>
<dbReference type="RefSeq" id="XP_013262060.1">
    <property type="nucleotide sequence ID" value="XM_013406606.1"/>
</dbReference>